<protein>
    <submittedName>
        <fullName evidence="3">Deubiquitinase OTUD6B</fullName>
    </submittedName>
</protein>
<evidence type="ECO:0000256" key="1">
    <source>
        <dbReference type="ARBA" id="ARBA00022801"/>
    </source>
</evidence>
<dbReference type="Pfam" id="PF02338">
    <property type="entry name" value="OTU"/>
    <property type="match status" value="1"/>
</dbReference>
<evidence type="ECO:0000259" key="2">
    <source>
        <dbReference type="PROSITE" id="PS50802"/>
    </source>
</evidence>
<dbReference type="AlphaFoldDB" id="A0AAV4RHH6"/>
<evidence type="ECO:0000313" key="3">
    <source>
        <dbReference type="EMBL" id="GIY21165.1"/>
    </source>
</evidence>
<dbReference type="GO" id="GO:0016579">
    <property type="term" value="P:protein deubiquitination"/>
    <property type="evidence" value="ECO:0007669"/>
    <property type="project" value="TreeGrafter"/>
</dbReference>
<dbReference type="PANTHER" id="PTHR12419">
    <property type="entry name" value="OTU DOMAIN CONTAINING PROTEIN"/>
    <property type="match status" value="1"/>
</dbReference>
<sequence length="261" mass="29374">MADLNTLEDVLSKHKKEKKELLATVQKMKHGIPKGDKKKKKDITAEIAQMTADLDLKHAEEVKNFNQKMFLWNQILIQRKCCSTTKQEKEREKAIAEQEIINLTGNRSVESAEISKKLSARGLTIHEVPSDGNCLYAAIEHQLSTLNLGRRSVESLRESTANYLLAHKEDYLPFLSDSETGGILSDDKFFKYCEDIRTTSAWGGHVEIQALTKICCKPIEIIHATGPSIIVGNENKSPKLIISYHRHAYGLGEHYNSVVSV</sequence>
<keyword evidence="4" id="KW-1185">Reference proteome</keyword>
<proteinExistence type="predicted"/>
<dbReference type="InterPro" id="IPR003323">
    <property type="entry name" value="OTU_dom"/>
</dbReference>
<comment type="caution">
    <text evidence="3">The sequence shown here is derived from an EMBL/GenBank/DDBJ whole genome shotgun (WGS) entry which is preliminary data.</text>
</comment>
<dbReference type="Proteomes" id="UP001054945">
    <property type="component" value="Unassembled WGS sequence"/>
</dbReference>
<name>A0AAV4RHH6_CAEEX</name>
<dbReference type="CDD" id="cd22761">
    <property type="entry name" value="OTU_OTUD6"/>
    <property type="match status" value="1"/>
</dbReference>
<organism evidence="3 4">
    <name type="scientific">Caerostris extrusa</name>
    <name type="common">Bark spider</name>
    <name type="synonym">Caerostris bankana</name>
    <dbReference type="NCBI Taxonomy" id="172846"/>
    <lineage>
        <taxon>Eukaryota</taxon>
        <taxon>Metazoa</taxon>
        <taxon>Ecdysozoa</taxon>
        <taxon>Arthropoda</taxon>
        <taxon>Chelicerata</taxon>
        <taxon>Arachnida</taxon>
        <taxon>Araneae</taxon>
        <taxon>Araneomorphae</taxon>
        <taxon>Entelegynae</taxon>
        <taxon>Araneoidea</taxon>
        <taxon>Araneidae</taxon>
        <taxon>Caerostris</taxon>
    </lineage>
</organism>
<dbReference type="PANTHER" id="PTHR12419:SF10">
    <property type="entry name" value="DEUBIQUITINASE OTUD6B"/>
    <property type="match status" value="1"/>
</dbReference>
<keyword evidence="1" id="KW-0378">Hydrolase</keyword>
<dbReference type="EMBL" id="BPLR01007974">
    <property type="protein sequence ID" value="GIY21165.1"/>
    <property type="molecule type" value="Genomic_DNA"/>
</dbReference>
<dbReference type="PROSITE" id="PS50802">
    <property type="entry name" value="OTU"/>
    <property type="match status" value="1"/>
</dbReference>
<dbReference type="GO" id="GO:0004843">
    <property type="term" value="F:cysteine-type deubiquitinase activity"/>
    <property type="evidence" value="ECO:0007669"/>
    <property type="project" value="TreeGrafter"/>
</dbReference>
<accession>A0AAV4RHH6</accession>
<reference evidence="3 4" key="1">
    <citation type="submission" date="2021-06" db="EMBL/GenBank/DDBJ databases">
        <title>Caerostris extrusa draft genome.</title>
        <authorList>
            <person name="Kono N."/>
            <person name="Arakawa K."/>
        </authorList>
    </citation>
    <scope>NUCLEOTIDE SEQUENCE [LARGE SCALE GENOMIC DNA]</scope>
</reference>
<dbReference type="InterPro" id="IPR049772">
    <property type="entry name" value="OTU_OTUD6"/>
</dbReference>
<gene>
    <name evidence="3" type="primary">OTUD6B</name>
    <name evidence="3" type="ORF">CEXT_302991</name>
</gene>
<dbReference type="InterPro" id="IPR050704">
    <property type="entry name" value="Peptidase_C85-like"/>
</dbReference>
<dbReference type="Gene3D" id="3.90.70.80">
    <property type="match status" value="1"/>
</dbReference>
<feature type="domain" description="OTU" evidence="2">
    <location>
        <begin position="123"/>
        <end position="261"/>
    </location>
</feature>
<dbReference type="InterPro" id="IPR038765">
    <property type="entry name" value="Papain-like_cys_pep_sf"/>
</dbReference>
<evidence type="ECO:0000313" key="4">
    <source>
        <dbReference type="Proteomes" id="UP001054945"/>
    </source>
</evidence>
<dbReference type="SUPFAM" id="SSF54001">
    <property type="entry name" value="Cysteine proteinases"/>
    <property type="match status" value="1"/>
</dbReference>